<keyword evidence="9" id="KW-1185">Reference proteome</keyword>
<dbReference type="SMART" id="SM00382">
    <property type="entry name" value="AAA"/>
    <property type="match status" value="1"/>
</dbReference>
<proteinExistence type="predicted"/>
<dbReference type="PROSITE" id="PS00676">
    <property type="entry name" value="SIGMA54_INTERACT_2"/>
    <property type="match status" value="1"/>
</dbReference>
<dbReference type="InterPro" id="IPR025943">
    <property type="entry name" value="Sigma_54_int_dom_ATP-bd_2"/>
</dbReference>
<keyword evidence="1" id="KW-0547">Nucleotide-binding</keyword>
<dbReference type="InterPro" id="IPR011006">
    <property type="entry name" value="CheY-like_superfamily"/>
</dbReference>
<dbReference type="GO" id="GO:0005524">
    <property type="term" value="F:ATP binding"/>
    <property type="evidence" value="ECO:0007669"/>
    <property type="project" value="UniProtKB-KW"/>
</dbReference>
<dbReference type="InterPro" id="IPR002078">
    <property type="entry name" value="Sigma_54_int"/>
</dbReference>
<dbReference type="GO" id="GO:0006355">
    <property type="term" value="P:regulation of DNA-templated transcription"/>
    <property type="evidence" value="ECO:0007669"/>
    <property type="project" value="InterPro"/>
</dbReference>
<keyword evidence="2" id="KW-0067">ATP-binding</keyword>
<dbReference type="InterPro" id="IPR058031">
    <property type="entry name" value="AAA_lid_NorR"/>
</dbReference>
<dbReference type="Gene3D" id="1.10.10.60">
    <property type="entry name" value="Homeodomain-like"/>
    <property type="match status" value="1"/>
</dbReference>
<keyword evidence="5" id="KW-0597">Phosphoprotein</keyword>
<dbReference type="RefSeq" id="WP_166586540.1">
    <property type="nucleotide sequence ID" value="NZ_WWEO01000043.1"/>
</dbReference>
<dbReference type="Pfam" id="PF25601">
    <property type="entry name" value="AAA_lid_14"/>
    <property type="match status" value="1"/>
</dbReference>
<dbReference type="GO" id="GO:0043565">
    <property type="term" value="F:sequence-specific DNA binding"/>
    <property type="evidence" value="ECO:0007669"/>
    <property type="project" value="InterPro"/>
</dbReference>
<dbReference type="PROSITE" id="PS50110">
    <property type="entry name" value="RESPONSE_REGULATORY"/>
    <property type="match status" value="1"/>
</dbReference>
<dbReference type="Pfam" id="PF02954">
    <property type="entry name" value="HTH_8"/>
    <property type="match status" value="1"/>
</dbReference>
<dbReference type="SUPFAM" id="SSF46689">
    <property type="entry name" value="Homeodomain-like"/>
    <property type="match status" value="1"/>
</dbReference>
<dbReference type="PROSITE" id="PS00675">
    <property type="entry name" value="SIGMA54_INTERACT_1"/>
    <property type="match status" value="1"/>
</dbReference>
<name>A0A966DTE0_9SPHI</name>
<evidence type="ECO:0000313" key="9">
    <source>
        <dbReference type="Proteomes" id="UP000638732"/>
    </source>
</evidence>
<dbReference type="FunFam" id="3.40.50.300:FF:000006">
    <property type="entry name" value="DNA-binding transcriptional regulator NtrC"/>
    <property type="match status" value="1"/>
</dbReference>
<dbReference type="CDD" id="cd00009">
    <property type="entry name" value="AAA"/>
    <property type="match status" value="1"/>
</dbReference>
<evidence type="ECO:0000313" key="8">
    <source>
        <dbReference type="EMBL" id="NCD70570.1"/>
    </source>
</evidence>
<dbReference type="PRINTS" id="PR01590">
    <property type="entry name" value="HTHFIS"/>
</dbReference>
<feature type="domain" description="Response regulatory" evidence="7">
    <location>
        <begin position="4"/>
        <end position="118"/>
    </location>
</feature>
<evidence type="ECO:0000256" key="3">
    <source>
        <dbReference type="ARBA" id="ARBA00023015"/>
    </source>
</evidence>
<dbReference type="InterPro" id="IPR001789">
    <property type="entry name" value="Sig_transdc_resp-reg_receiver"/>
</dbReference>
<dbReference type="SUPFAM" id="SSF52172">
    <property type="entry name" value="CheY-like"/>
    <property type="match status" value="1"/>
</dbReference>
<comment type="caution">
    <text evidence="8">The sequence shown here is derived from an EMBL/GenBank/DDBJ whole genome shotgun (WGS) entry which is preliminary data.</text>
</comment>
<accession>A0A966DTE0</accession>
<dbReference type="Gene3D" id="1.10.8.60">
    <property type="match status" value="1"/>
</dbReference>
<evidence type="ECO:0000259" key="7">
    <source>
        <dbReference type="PROSITE" id="PS50110"/>
    </source>
</evidence>
<dbReference type="EMBL" id="WWEO01000043">
    <property type="protein sequence ID" value="NCD70570.1"/>
    <property type="molecule type" value="Genomic_DNA"/>
</dbReference>
<feature type="domain" description="Sigma-54 factor interaction" evidence="6">
    <location>
        <begin position="143"/>
        <end position="372"/>
    </location>
</feature>
<dbReference type="Gene3D" id="3.40.50.300">
    <property type="entry name" value="P-loop containing nucleotide triphosphate hydrolases"/>
    <property type="match status" value="1"/>
</dbReference>
<dbReference type="InterPro" id="IPR009057">
    <property type="entry name" value="Homeodomain-like_sf"/>
</dbReference>
<protein>
    <submittedName>
        <fullName evidence="8">Response regulator</fullName>
    </submittedName>
</protein>
<feature type="modified residue" description="4-aspartylphosphate" evidence="5">
    <location>
        <position position="53"/>
    </location>
</feature>
<dbReference type="Pfam" id="PF00158">
    <property type="entry name" value="Sigma54_activat"/>
    <property type="match status" value="1"/>
</dbReference>
<dbReference type="Gene3D" id="3.40.50.2300">
    <property type="match status" value="1"/>
</dbReference>
<gene>
    <name evidence="8" type="ORF">GSY63_14475</name>
</gene>
<dbReference type="Proteomes" id="UP000638732">
    <property type="component" value="Unassembled WGS sequence"/>
</dbReference>
<dbReference type="InterPro" id="IPR003593">
    <property type="entry name" value="AAA+_ATPase"/>
</dbReference>
<organism evidence="8 9">
    <name type="scientific">Mucilaginibacter agri</name>
    <dbReference type="NCBI Taxonomy" id="2695265"/>
    <lineage>
        <taxon>Bacteria</taxon>
        <taxon>Pseudomonadati</taxon>
        <taxon>Bacteroidota</taxon>
        <taxon>Sphingobacteriia</taxon>
        <taxon>Sphingobacteriales</taxon>
        <taxon>Sphingobacteriaceae</taxon>
        <taxon>Mucilaginibacter</taxon>
    </lineage>
</organism>
<reference evidence="8" key="2">
    <citation type="submission" date="2020-10" db="EMBL/GenBank/DDBJ databases">
        <title>Mucilaginibacter sp. nov., isolated from soil.</title>
        <authorList>
            <person name="Jeon C.O."/>
        </authorList>
    </citation>
    <scope>NUCLEOTIDE SEQUENCE</scope>
    <source>
        <strain evidence="8">R11</strain>
    </source>
</reference>
<dbReference type="PROSITE" id="PS50045">
    <property type="entry name" value="SIGMA54_INTERACT_4"/>
    <property type="match status" value="1"/>
</dbReference>
<dbReference type="Pfam" id="PF00072">
    <property type="entry name" value="Response_reg"/>
    <property type="match status" value="1"/>
</dbReference>
<dbReference type="SMART" id="SM00448">
    <property type="entry name" value="REC"/>
    <property type="match status" value="1"/>
</dbReference>
<dbReference type="SUPFAM" id="SSF52540">
    <property type="entry name" value="P-loop containing nucleoside triphosphate hydrolases"/>
    <property type="match status" value="1"/>
</dbReference>
<evidence type="ECO:0000256" key="4">
    <source>
        <dbReference type="ARBA" id="ARBA00023163"/>
    </source>
</evidence>
<evidence type="ECO:0000259" key="6">
    <source>
        <dbReference type="PROSITE" id="PS50045"/>
    </source>
</evidence>
<dbReference type="GO" id="GO:0000160">
    <property type="term" value="P:phosphorelay signal transduction system"/>
    <property type="evidence" value="ECO:0007669"/>
    <property type="project" value="InterPro"/>
</dbReference>
<dbReference type="InterPro" id="IPR025662">
    <property type="entry name" value="Sigma_54_int_dom_ATP-bd_1"/>
</dbReference>
<dbReference type="InterPro" id="IPR002197">
    <property type="entry name" value="HTH_Fis"/>
</dbReference>
<dbReference type="AlphaFoldDB" id="A0A966DTE0"/>
<evidence type="ECO:0000256" key="2">
    <source>
        <dbReference type="ARBA" id="ARBA00022840"/>
    </source>
</evidence>
<sequence length="443" mass="49664">MQQTVLIIDDEKKLCGLLARIIELEGYKALQAYTGKEGLKILAAENVQVVLSDVKLPDINGVDLVKQIKEKRPYVEVICLTAYGTIQDGVLAMKNGAFDYITKGDDNDKILPLLAKATEKANLQYKLYQIENKVISQHSFEGIIGTSKAIKEAVNLARKVSATDTTVLLLGETGTGKEVFAQSIHYNSNRKTKNFVALNCSAFSHELLESELFGHRAGAFTGAMKDKKGLVEEADGGTLFLDEIGEMNIDLQAKLLRVLESGEYIKVGDTKTQKINARIIAATNRGLQEEITKGRFREDLFYRLSVFTINLPSLNERKEDIAPLAAYYLKEYSDKTNRNITGFDHNFIARLETFNWKGNIRELKNLIERAVILCDGDILTSDLLPADHLIQDESSANVFEMATVEKNHIRKILNYTKGNKTEAARLMNIGLTTLYRKIEEYQL</sequence>
<dbReference type="InterPro" id="IPR027417">
    <property type="entry name" value="P-loop_NTPase"/>
</dbReference>
<evidence type="ECO:0000256" key="5">
    <source>
        <dbReference type="PROSITE-ProRule" id="PRU00169"/>
    </source>
</evidence>
<evidence type="ECO:0000256" key="1">
    <source>
        <dbReference type="ARBA" id="ARBA00022741"/>
    </source>
</evidence>
<keyword evidence="3" id="KW-0805">Transcription regulation</keyword>
<keyword evidence="4" id="KW-0804">Transcription</keyword>
<dbReference type="PANTHER" id="PTHR32071:SF121">
    <property type="entry name" value="SIGMA L-DEPENDENT TRANSCRIPTIONAL REGULATOR YQIR-RELATED"/>
    <property type="match status" value="1"/>
</dbReference>
<dbReference type="PANTHER" id="PTHR32071">
    <property type="entry name" value="TRANSCRIPTIONAL REGULATORY PROTEIN"/>
    <property type="match status" value="1"/>
</dbReference>
<reference evidence="8" key="1">
    <citation type="submission" date="2020-01" db="EMBL/GenBank/DDBJ databases">
        <authorList>
            <person name="Seo Y.L."/>
        </authorList>
    </citation>
    <scope>NUCLEOTIDE SEQUENCE</scope>
    <source>
        <strain evidence="8">R11</strain>
    </source>
</reference>